<dbReference type="AlphaFoldDB" id="A0A0D3ATD0"/>
<accession>A0A0D3ATD0</accession>
<dbReference type="PANTHER" id="PTHR33240:SF8">
    <property type="entry name" value="OS03G0439900 PROTEIN"/>
    <property type="match status" value="1"/>
</dbReference>
<feature type="compositionally biased region" description="Basic and acidic residues" evidence="1">
    <location>
        <begin position="138"/>
        <end position="150"/>
    </location>
</feature>
<feature type="compositionally biased region" description="Basic and acidic residues" evidence="1">
    <location>
        <begin position="161"/>
        <end position="178"/>
    </location>
</feature>
<feature type="region of interest" description="Disordered" evidence="1">
    <location>
        <begin position="138"/>
        <end position="182"/>
    </location>
</feature>
<reference evidence="2" key="2">
    <citation type="submission" date="2015-03" db="UniProtKB">
        <authorList>
            <consortium name="EnsemblPlants"/>
        </authorList>
    </citation>
    <scope>IDENTIFICATION</scope>
</reference>
<evidence type="ECO:0000313" key="3">
    <source>
        <dbReference type="Proteomes" id="UP000032141"/>
    </source>
</evidence>
<sequence length="374" mass="41031">MSTDDADNMQTPLNGGSDTNLHTPAADISAANTPANAATLEEFKKMYATYEKRPEEQDKLVNTLTKQGADNYAINSDQSRTTGNTWTRNQGYDKNTFCEFHQTRGHSTTNCKVLGARLAAKLLAGVLSEVTNIKDLILETDHPTKTDRNPPTENSPQRNQSGDKRGRRPDDKGNDNNRRRVNMIIGGSQYCNDTVSAIKAYQRKAKSSANWPTWSPPRDGQNNSITFTRDEAGGIDQPHCDPLVIDLVIQDLEVGRVLMETGSTVNVIFHDTLKRMNIKLGEVTSMAKPLTEHKLRKITTAAMATRKRAKLAKPLAENTSKKDSTSFAEANASGIETQRDSEVNTMTPPENPDKNVDPATVSAIKAVSTAITAE</sequence>
<evidence type="ECO:0000256" key="1">
    <source>
        <dbReference type="SAM" id="MobiDB-lite"/>
    </source>
</evidence>
<dbReference type="HOGENOM" id="CLU_038983_1_0_1"/>
<reference evidence="2 3" key="1">
    <citation type="journal article" date="2014" name="Genome Biol.">
        <title>Transcriptome and methylome profiling reveals relics of genome dominance in the mesopolyploid Brassica oleracea.</title>
        <authorList>
            <person name="Parkin I.A."/>
            <person name="Koh C."/>
            <person name="Tang H."/>
            <person name="Robinson S.J."/>
            <person name="Kagale S."/>
            <person name="Clarke W.E."/>
            <person name="Town C.D."/>
            <person name="Nixon J."/>
            <person name="Krishnakumar V."/>
            <person name="Bidwell S.L."/>
            <person name="Denoeud F."/>
            <person name="Belcram H."/>
            <person name="Links M.G."/>
            <person name="Just J."/>
            <person name="Clarke C."/>
            <person name="Bender T."/>
            <person name="Huebert T."/>
            <person name="Mason A.S."/>
            <person name="Pires J.C."/>
            <person name="Barker G."/>
            <person name="Moore J."/>
            <person name="Walley P.G."/>
            <person name="Manoli S."/>
            <person name="Batley J."/>
            <person name="Edwards D."/>
            <person name="Nelson M.N."/>
            <person name="Wang X."/>
            <person name="Paterson A.H."/>
            <person name="King G."/>
            <person name="Bancroft I."/>
            <person name="Chalhoub B."/>
            <person name="Sharpe A.G."/>
        </authorList>
    </citation>
    <scope>NUCLEOTIDE SEQUENCE</scope>
    <source>
        <strain evidence="2 3">cv. TO1000</strain>
    </source>
</reference>
<feature type="compositionally biased region" description="Polar residues" evidence="1">
    <location>
        <begin position="8"/>
        <end position="22"/>
    </location>
</feature>
<dbReference type="Gramene" id="Bo2g113940.1">
    <property type="protein sequence ID" value="Bo2g113940.1"/>
    <property type="gene ID" value="Bo2g113940"/>
</dbReference>
<name>A0A0D3ATD0_BRAOL</name>
<dbReference type="EnsemblPlants" id="Bo2g113940.1">
    <property type="protein sequence ID" value="Bo2g113940.1"/>
    <property type="gene ID" value="Bo2g113940"/>
</dbReference>
<feature type="region of interest" description="Disordered" evidence="1">
    <location>
        <begin position="1"/>
        <end position="26"/>
    </location>
</feature>
<keyword evidence="3" id="KW-1185">Reference proteome</keyword>
<evidence type="ECO:0000313" key="2">
    <source>
        <dbReference type="EnsemblPlants" id="Bo2g113940.1"/>
    </source>
</evidence>
<protein>
    <submittedName>
        <fullName evidence="2">Uncharacterized protein</fullName>
    </submittedName>
</protein>
<proteinExistence type="predicted"/>
<dbReference type="PANTHER" id="PTHR33240">
    <property type="entry name" value="OS08G0508500 PROTEIN"/>
    <property type="match status" value="1"/>
</dbReference>
<feature type="region of interest" description="Disordered" evidence="1">
    <location>
        <begin position="309"/>
        <end position="361"/>
    </location>
</feature>
<dbReference type="Proteomes" id="UP000032141">
    <property type="component" value="Chromosome C2"/>
</dbReference>
<organism evidence="2 3">
    <name type="scientific">Brassica oleracea var. oleracea</name>
    <dbReference type="NCBI Taxonomy" id="109376"/>
    <lineage>
        <taxon>Eukaryota</taxon>
        <taxon>Viridiplantae</taxon>
        <taxon>Streptophyta</taxon>
        <taxon>Embryophyta</taxon>
        <taxon>Tracheophyta</taxon>
        <taxon>Spermatophyta</taxon>
        <taxon>Magnoliopsida</taxon>
        <taxon>eudicotyledons</taxon>
        <taxon>Gunneridae</taxon>
        <taxon>Pentapetalae</taxon>
        <taxon>rosids</taxon>
        <taxon>malvids</taxon>
        <taxon>Brassicales</taxon>
        <taxon>Brassicaceae</taxon>
        <taxon>Brassiceae</taxon>
        <taxon>Brassica</taxon>
    </lineage>
</organism>
<feature type="compositionally biased region" description="Polar residues" evidence="1">
    <location>
        <begin position="151"/>
        <end position="160"/>
    </location>
</feature>
<dbReference type="eggNOG" id="KOG0017">
    <property type="taxonomic scope" value="Eukaryota"/>
</dbReference>